<keyword evidence="1" id="KW-0732">Signal</keyword>
<proteinExistence type="predicted"/>
<sequence length="132" mass="14326" precursor="true">MRPLVLSLGIALLLSAPALAVETTEAAPKPLPPGVVELSLEELHCATCAKKVARKLYAVPGVKRVKTDLEHKRFVVTLTPKPGKPTPVLALWKAVVAGEQKPLKLRYEDQELTPKTIEAIEAASRTRGILTY</sequence>
<dbReference type="Gene3D" id="3.30.70.100">
    <property type="match status" value="1"/>
</dbReference>
<dbReference type="SUPFAM" id="SSF55008">
    <property type="entry name" value="HMA, heavy metal-associated domain"/>
    <property type="match status" value="1"/>
</dbReference>
<dbReference type="OrthoDB" id="284748at2"/>
<dbReference type="Pfam" id="PF00403">
    <property type="entry name" value="HMA"/>
    <property type="match status" value="1"/>
</dbReference>
<dbReference type="GO" id="GO:0046872">
    <property type="term" value="F:metal ion binding"/>
    <property type="evidence" value="ECO:0007669"/>
    <property type="project" value="InterPro"/>
</dbReference>
<protein>
    <submittedName>
        <fullName evidence="3">Heavy-metal-associated domain protein</fullName>
    </submittedName>
</protein>
<reference evidence="3 4" key="1">
    <citation type="submission" date="2019-02" db="EMBL/GenBank/DDBJ databases">
        <title>Deep-cultivation of Planctomycetes and their phenomic and genomic characterization uncovers novel biology.</title>
        <authorList>
            <person name="Wiegand S."/>
            <person name="Jogler M."/>
            <person name="Boedeker C."/>
            <person name="Pinto D."/>
            <person name="Vollmers J."/>
            <person name="Rivas-Marin E."/>
            <person name="Kohn T."/>
            <person name="Peeters S.H."/>
            <person name="Heuer A."/>
            <person name="Rast P."/>
            <person name="Oberbeckmann S."/>
            <person name="Bunk B."/>
            <person name="Jeske O."/>
            <person name="Meyerdierks A."/>
            <person name="Storesund J.E."/>
            <person name="Kallscheuer N."/>
            <person name="Luecker S."/>
            <person name="Lage O.M."/>
            <person name="Pohl T."/>
            <person name="Merkel B.J."/>
            <person name="Hornburger P."/>
            <person name="Mueller R.-W."/>
            <person name="Bruemmer F."/>
            <person name="Labrenz M."/>
            <person name="Spormann A.M."/>
            <person name="Op Den Camp H."/>
            <person name="Overmann J."/>
            <person name="Amann R."/>
            <person name="Jetten M.S.M."/>
            <person name="Mascher T."/>
            <person name="Medema M.H."/>
            <person name="Devos D.P."/>
            <person name="Kaster A.-K."/>
            <person name="Ovreas L."/>
            <person name="Rohde M."/>
            <person name="Galperin M.Y."/>
            <person name="Jogler C."/>
        </authorList>
    </citation>
    <scope>NUCLEOTIDE SEQUENCE [LARGE SCALE GENOMIC DNA]</scope>
    <source>
        <strain evidence="3 4">Mal64</strain>
    </source>
</reference>
<dbReference type="AlphaFoldDB" id="A0A5C5ZNT6"/>
<evidence type="ECO:0000313" key="3">
    <source>
        <dbReference type="EMBL" id="TWT88848.1"/>
    </source>
</evidence>
<feature type="domain" description="HMA" evidence="2">
    <location>
        <begin position="34"/>
        <end position="103"/>
    </location>
</feature>
<dbReference type="Proteomes" id="UP000315440">
    <property type="component" value="Unassembled WGS sequence"/>
</dbReference>
<comment type="caution">
    <text evidence="3">The sequence shown here is derived from an EMBL/GenBank/DDBJ whole genome shotgun (WGS) entry which is preliminary data.</text>
</comment>
<dbReference type="InterPro" id="IPR036163">
    <property type="entry name" value="HMA_dom_sf"/>
</dbReference>
<evidence type="ECO:0000256" key="1">
    <source>
        <dbReference type="SAM" id="SignalP"/>
    </source>
</evidence>
<dbReference type="EMBL" id="SJPQ01000002">
    <property type="protein sequence ID" value="TWT88848.1"/>
    <property type="molecule type" value="Genomic_DNA"/>
</dbReference>
<keyword evidence="4" id="KW-1185">Reference proteome</keyword>
<dbReference type="CDD" id="cd00371">
    <property type="entry name" value="HMA"/>
    <property type="match status" value="1"/>
</dbReference>
<organism evidence="3 4">
    <name type="scientific">Pseudobythopirellula maris</name>
    <dbReference type="NCBI Taxonomy" id="2527991"/>
    <lineage>
        <taxon>Bacteria</taxon>
        <taxon>Pseudomonadati</taxon>
        <taxon>Planctomycetota</taxon>
        <taxon>Planctomycetia</taxon>
        <taxon>Pirellulales</taxon>
        <taxon>Lacipirellulaceae</taxon>
        <taxon>Pseudobythopirellula</taxon>
    </lineage>
</organism>
<dbReference type="PROSITE" id="PS50846">
    <property type="entry name" value="HMA_2"/>
    <property type="match status" value="1"/>
</dbReference>
<dbReference type="InterPro" id="IPR006121">
    <property type="entry name" value="HMA_dom"/>
</dbReference>
<name>A0A5C5ZNT6_9BACT</name>
<dbReference type="RefSeq" id="WP_146400255.1">
    <property type="nucleotide sequence ID" value="NZ_SJPQ01000002.1"/>
</dbReference>
<gene>
    <name evidence="3" type="ORF">Mal64_23360</name>
</gene>
<feature type="chain" id="PRO_5023007185" evidence="1">
    <location>
        <begin position="21"/>
        <end position="132"/>
    </location>
</feature>
<evidence type="ECO:0000259" key="2">
    <source>
        <dbReference type="PROSITE" id="PS50846"/>
    </source>
</evidence>
<feature type="signal peptide" evidence="1">
    <location>
        <begin position="1"/>
        <end position="20"/>
    </location>
</feature>
<accession>A0A5C5ZNT6</accession>
<evidence type="ECO:0000313" key="4">
    <source>
        <dbReference type="Proteomes" id="UP000315440"/>
    </source>
</evidence>